<sequence length="667" mass="71681">MRAHARPPWRGPEFVLCCRAVNASRKLTILLLVLLLGAASAGIFLTRDRGAPDANAGGAAPAGAPAPAAAPGAGQAGAGGQGGGQVQPGGQRPRRTRLVDMRPLLTAKQLSAFASTPEEQELSRQAERLADHAIDLAFAVAMRDAAESVPEQTPELKALADARARAQAAVDAAEGRVAALEARVKAAPERERVELEDQLEVARAELELENNELASATDQLQRAGGDPQVRIRRLREVYDAAQKEPRPPVAAAPATAPSLLSRWRGWSWHRAKAAQLAAAQADVQDRAQRLAKRRDDLVARKKREAEEREAAKASAARVAAGEAAAADRAAKAEAVKALQRFSDDQRRLATIGRRLQDLNELADTYGQWREVVQGHARAALHRLLWGVLALLAVVAAGFGLGEVVDRFFRKRAKERLRVETVRTVARLGVNVVTVLVALFVVFGAPGQATTVLGLAGAGLTVALKDFIVAFFGWFILMGRNGIRVGDWVEIKGVGGEVVEIGLFHTVLLETGSWNDAGHPTGRRVSFVNSFAIEGHYFNFSTSGQWMWDELRLLVPLGRDPYPVIDGVQHLVEKETEANAKAAEGEWRKTTSRYAVQSFSAVPGIQVVPAANGMEVVVRYITRASQRHDARQRLYRAVLELMHGKRGDAGQGSPGGPAGPGEARGGAR</sequence>
<gene>
    <name evidence="9" type="ordered locus">Adeh_3884</name>
</gene>
<accession>Q2IGE1</accession>
<dbReference type="PANTHER" id="PTHR30566:SF5">
    <property type="entry name" value="MECHANOSENSITIVE ION CHANNEL PROTEIN 1, MITOCHONDRIAL-RELATED"/>
    <property type="match status" value="1"/>
</dbReference>
<dbReference type="GO" id="GO:0008381">
    <property type="term" value="F:mechanosensitive monoatomic ion channel activity"/>
    <property type="evidence" value="ECO:0007669"/>
    <property type="project" value="UniProtKB-ARBA"/>
</dbReference>
<dbReference type="InterPro" id="IPR010920">
    <property type="entry name" value="LSM_dom_sf"/>
</dbReference>
<keyword evidence="2 7" id="KW-0812">Transmembrane</keyword>
<dbReference type="AlphaFoldDB" id="Q2IGE1"/>
<evidence type="ECO:0000256" key="5">
    <source>
        <dbReference type="SAM" id="Coils"/>
    </source>
</evidence>
<feature type="compositionally biased region" description="Low complexity" evidence="6">
    <location>
        <begin position="53"/>
        <end position="73"/>
    </location>
</feature>
<feature type="region of interest" description="Disordered" evidence="6">
    <location>
        <begin position="644"/>
        <end position="667"/>
    </location>
</feature>
<dbReference type="InterPro" id="IPR006685">
    <property type="entry name" value="MscS_channel_2nd"/>
</dbReference>
<dbReference type="Proteomes" id="UP000001935">
    <property type="component" value="Chromosome"/>
</dbReference>
<keyword evidence="4 7" id="KW-0472">Membrane</keyword>
<evidence type="ECO:0000313" key="9">
    <source>
        <dbReference type="EMBL" id="ABC83648.1"/>
    </source>
</evidence>
<keyword evidence="5" id="KW-0175">Coiled coil</keyword>
<dbReference type="GO" id="GO:0016020">
    <property type="term" value="C:membrane"/>
    <property type="evidence" value="ECO:0007669"/>
    <property type="project" value="UniProtKB-SubCell"/>
</dbReference>
<evidence type="ECO:0000259" key="8">
    <source>
        <dbReference type="Pfam" id="PF00924"/>
    </source>
</evidence>
<feature type="region of interest" description="Disordered" evidence="6">
    <location>
        <begin position="53"/>
        <end position="93"/>
    </location>
</feature>
<comment type="subcellular location">
    <subcellularLocation>
        <location evidence="1">Membrane</location>
    </subcellularLocation>
</comment>
<organism evidence="9 10">
    <name type="scientific">Anaeromyxobacter dehalogenans (strain 2CP-C)</name>
    <dbReference type="NCBI Taxonomy" id="290397"/>
    <lineage>
        <taxon>Bacteria</taxon>
        <taxon>Pseudomonadati</taxon>
        <taxon>Myxococcota</taxon>
        <taxon>Myxococcia</taxon>
        <taxon>Myxococcales</taxon>
        <taxon>Cystobacterineae</taxon>
        <taxon>Anaeromyxobacteraceae</taxon>
        <taxon>Anaeromyxobacter</taxon>
    </lineage>
</organism>
<dbReference type="OrthoDB" id="9809206at2"/>
<evidence type="ECO:0000256" key="3">
    <source>
        <dbReference type="ARBA" id="ARBA00022989"/>
    </source>
</evidence>
<dbReference type="PANTHER" id="PTHR30566">
    <property type="entry name" value="YNAI-RELATED MECHANOSENSITIVE ION CHANNEL"/>
    <property type="match status" value="1"/>
</dbReference>
<evidence type="ECO:0000256" key="1">
    <source>
        <dbReference type="ARBA" id="ARBA00004370"/>
    </source>
</evidence>
<feature type="compositionally biased region" description="Gly residues" evidence="6">
    <location>
        <begin position="648"/>
        <end position="667"/>
    </location>
</feature>
<evidence type="ECO:0000313" key="10">
    <source>
        <dbReference type="Proteomes" id="UP000001935"/>
    </source>
</evidence>
<dbReference type="eggNOG" id="COG0668">
    <property type="taxonomic scope" value="Bacteria"/>
</dbReference>
<keyword evidence="3 7" id="KW-1133">Transmembrane helix</keyword>
<feature type="transmembrane region" description="Helical" evidence="7">
    <location>
        <begin position="451"/>
        <end position="476"/>
    </location>
</feature>
<evidence type="ECO:0000256" key="7">
    <source>
        <dbReference type="SAM" id="Phobius"/>
    </source>
</evidence>
<evidence type="ECO:0000256" key="6">
    <source>
        <dbReference type="SAM" id="MobiDB-lite"/>
    </source>
</evidence>
<name>Q2IGE1_ANADE</name>
<evidence type="ECO:0000256" key="4">
    <source>
        <dbReference type="ARBA" id="ARBA00023136"/>
    </source>
</evidence>
<proteinExistence type="predicted"/>
<feature type="domain" description="Mechanosensitive ion channel MscS" evidence="8">
    <location>
        <begin position="469"/>
        <end position="507"/>
    </location>
</feature>
<dbReference type="InterPro" id="IPR023408">
    <property type="entry name" value="MscS_beta-dom_sf"/>
</dbReference>
<feature type="compositionally biased region" description="Gly residues" evidence="6">
    <location>
        <begin position="74"/>
        <end position="87"/>
    </location>
</feature>
<reference evidence="9 10" key="1">
    <citation type="submission" date="2006-01" db="EMBL/GenBank/DDBJ databases">
        <title>Complete sequence of Anaeromyxobacter dehalogenans 2CP-C.</title>
        <authorList>
            <consortium name="US DOE Joint Genome Institute"/>
            <person name="Copeland A."/>
            <person name="Lucas S."/>
            <person name="Lapidus A."/>
            <person name="Barry K."/>
            <person name="Detter J.C."/>
            <person name="Glavina T."/>
            <person name="Hammon N."/>
            <person name="Israni S."/>
            <person name="Pitluck S."/>
            <person name="Brettin T."/>
            <person name="Bruce D."/>
            <person name="Han C."/>
            <person name="Tapia R."/>
            <person name="Gilna P."/>
            <person name="Kiss H."/>
            <person name="Schmutz J."/>
            <person name="Larimer F."/>
            <person name="Land M."/>
            <person name="Kyrpides N."/>
            <person name="Anderson I."/>
            <person name="Sanford R.A."/>
            <person name="Ritalahti K.M."/>
            <person name="Thomas H.S."/>
            <person name="Kirby J.R."/>
            <person name="Zhulin I.B."/>
            <person name="Loeffler F.E."/>
            <person name="Richardson P."/>
        </authorList>
    </citation>
    <scope>NUCLEOTIDE SEQUENCE [LARGE SCALE GENOMIC DNA]</scope>
    <source>
        <strain evidence="9 10">2CP-C</strain>
    </source>
</reference>
<dbReference type="Gene3D" id="2.30.30.60">
    <property type="match status" value="1"/>
</dbReference>
<evidence type="ECO:0000256" key="2">
    <source>
        <dbReference type="ARBA" id="ARBA00022692"/>
    </source>
</evidence>
<protein>
    <submittedName>
        <fullName evidence="9">LigA</fullName>
    </submittedName>
</protein>
<dbReference type="STRING" id="290397.Adeh_3884"/>
<dbReference type="Pfam" id="PF00924">
    <property type="entry name" value="MS_channel_2nd"/>
    <property type="match status" value="1"/>
</dbReference>
<feature type="transmembrane region" description="Helical" evidence="7">
    <location>
        <begin position="424"/>
        <end position="445"/>
    </location>
</feature>
<feature type="transmembrane region" description="Helical" evidence="7">
    <location>
        <begin position="383"/>
        <end position="404"/>
    </location>
</feature>
<dbReference type="HOGENOM" id="CLU_450493_0_0_7"/>
<dbReference type="KEGG" id="ade:Adeh_3884"/>
<dbReference type="SUPFAM" id="SSF50182">
    <property type="entry name" value="Sm-like ribonucleoproteins"/>
    <property type="match status" value="1"/>
</dbReference>
<dbReference type="EMBL" id="CP000251">
    <property type="protein sequence ID" value="ABC83648.1"/>
    <property type="molecule type" value="Genomic_DNA"/>
</dbReference>
<feature type="coiled-coil region" evidence="5">
    <location>
        <begin position="156"/>
        <end position="226"/>
    </location>
</feature>